<dbReference type="EMBL" id="JAGFMF010011574">
    <property type="protein sequence ID" value="KAG8520307.1"/>
    <property type="molecule type" value="Genomic_DNA"/>
</dbReference>
<reference evidence="9" key="1">
    <citation type="journal article" date="2021" name="Evol. Appl.">
        <title>The genome of the Pyrenean desman and the effects of bottlenecks and inbreeding on the genomic landscape of an endangered species.</title>
        <authorList>
            <person name="Escoda L."/>
            <person name="Castresana J."/>
        </authorList>
    </citation>
    <scope>NUCLEOTIDE SEQUENCE</scope>
    <source>
        <strain evidence="9">IBE-C5619</strain>
    </source>
</reference>
<dbReference type="EC" id="2.3.1.225" evidence="7"/>
<dbReference type="GO" id="GO:0019706">
    <property type="term" value="F:protein-cysteine S-palmitoyltransferase activity"/>
    <property type="evidence" value="ECO:0007669"/>
    <property type="project" value="UniProtKB-EC"/>
</dbReference>
<evidence type="ECO:0000256" key="5">
    <source>
        <dbReference type="ARBA" id="ARBA00023136"/>
    </source>
</evidence>
<keyword evidence="10" id="KW-1185">Reference proteome</keyword>
<dbReference type="InterPro" id="IPR001594">
    <property type="entry name" value="Palmitoyltrfase_DHHC"/>
</dbReference>
<keyword evidence="6 7" id="KW-0012">Acyltransferase</keyword>
<feature type="non-terminal residue" evidence="9">
    <location>
        <position position="135"/>
    </location>
</feature>
<dbReference type="PANTHER" id="PTHR22883">
    <property type="entry name" value="ZINC FINGER DHHC DOMAIN CONTAINING PROTEIN"/>
    <property type="match status" value="1"/>
</dbReference>
<keyword evidence="5 7" id="KW-0472">Membrane</keyword>
<organism evidence="9 10">
    <name type="scientific">Galemys pyrenaicus</name>
    <name type="common">Iberian desman</name>
    <name type="synonym">Pyrenean desman</name>
    <dbReference type="NCBI Taxonomy" id="202257"/>
    <lineage>
        <taxon>Eukaryota</taxon>
        <taxon>Metazoa</taxon>
        <taxon>Chordata</taxon>
        <taxon>Craniata</taxon>
        <taxon>Vertebrata</taxon>
        <taxon>Euteleostomi</taxon>
        <taxon>Mammalia</taxon>
        <taxon>Eutheria</taxon>
        <taxon>Laurasiatheria</taxon>
        <taxon>Eulipotyphla</taxon>
        <taxon>Talpidae</taxon>
        <taxon>Galemys</taxon>
    </lineage>
</organism>
<dbReference type="PROSITE" id="PS50216">
    <property type="entry name" value="DHHC"/>
    <property type="match status" value="1"/>
</dbReference>
<evidence type="ECO:0000256" key="4">
    <source>
        <dbReference type="ARBA" id="ARBA00022989"/>
    </source>
</evidence>
<dbReference type="GO" id="GO:0005783">
    <property type="term" value="C:endoplasmic reticulum"/>
    <property type="evidence" value="ECO:0007669"/>
    <property type="project" value="TreeGrafter"/>
</dbReference>
<dbReference type="GO" id="GO:0005794">
    <property type="term" value="C:Golgi apparatus"/>
    <property type="evidence" value="ECO:0007669"/>
    <property type="project" value="TreeGrafter"/>
</dbReference>
<feature type="transmembrane region" description="Helical" evidence="7">
    <location>
        <begin position="87"/>
        <end position="107"/>
    </location>
</feature>
<accession>A0A8J6AJS8</accession>
<name>A0A8J6AJS8_GALPY</name>
<dbReference type="Pfam" id="PF01529">
    <property type="entry name" value="DHHC"/>
    <property type="match status" value="1"/>
</dbReference>
<feature type="transmembrane region" description="Helical" evidence="7">
    <location>
        <begin position="52"/>
        <end position="75"/>
    </location>
</feature>
<dbReference type="AlphaFoldDB" id="A0A8J6AJS8"/>
<sequence length="135" mass="15467">ETWAWGVVCKSPKCSSLKPAESITVVFISSISEDGHHCHWVKDCVGKNSQKYFSLFTMYTALISLHVLIMVGFHFPHYCEEDWIKQPTAVILFILMCFEGLHLFMFISVMPETQVLFICMDKIGIEKLKKGEKMG</sequence>
<keyword evidence="2 7" id="KW-0808">Transferase</keyword>
<dbReference type="Proteomes" id="UP000700334">
    <property type="component" value="Unassembled WGS sequence"/>
</dbReference>
<keyword evidence="3 7" id="KW-0812">Transmembrane</keyword>
<evidence type="ECO:0000256" key="6">
    <source>
        <dbReference type="ARBA" id="ARBA00023315"/>
    </source>
</evidence>
<dbReference type="InterPro" id="IPR039859">
    <property type="entry name" value="PFA4/ZDH16/20/ERF2-like"/>
</dbReference>
<comment type="catalytic activity">
    <reaction evidence="7">
        <text>L-cysteinyl-[protein] + hexadecanoyl-CoA = S-hexadecanoyl-L-cysteinyl-[protein] + CoA</text>
        <dbReference type="Rhea" id="RHEA:36683"/>
        <dbReference type="Rhea" id="RHEA-COMP:10131"/>
        <dbReference type="Rhea" id="RHEA-COMP:11032"/>
        <dbReference type="ChEBI" id="CHEBI:29950"/>
        <dbReference type="ChEBI" id="CHEBI:57287"/>
        <dbReference type="ChEBI" id="CHEBI:57379"/>
        <dbReference type="ChEBI" id="CHEBI:74151"/>
        <dbReference type="EC" id="2.3.1.225"/>
    </reaction>
</comment>
<evidence type="ECO:0000313" key="9">
    <source>
        <dbReference type="EMBL" id="KAG8520307.1"/>
    </source>
</evidence>
<comment type="caution">
    <text evidence="9">The sequence shown here is derived from an EMBL/GenBank/DDBJ whole genome shotgun (WGS) entry which is preliminary data.</text>
</comment>
<evidence type="ECO:0000256" key="7">
    <source>
        <dbReference type="RuleBase" id="RU079119"/>
    </source>
</evidence>
<keyword evidence="4 7" id="KW-1133">Transmembrane helix</keyword>
<feature type="domain" description="Palmitoyltransferase DHHC" evidence="8">
    <location>
        <begin position="33"/>
        <end position="130"/>
    </location>
</feature>
<evidence type="ECO:0000256" key="2">
    <source>
        <dbReference type="ARBA" id="ARBA00022679"/>
    </source>
</evidence>
<comment type="domain">
    <text evidence="7">The DHHC domain is required for palmitoyltransferase activity.</text>
</comment>
<protein>
    <recommendedName>
        <fullName evidence="7">Palmitoyltransferase</fullName>
        <ecNumber evidence="7">2.3.1.225</ecNumber>
    </recommendedName>
</protein>
<evidence type="ECO:0000313" key="10">
    <source>
        <dbReference type="Proteomes" id="UP000700334"/>
    </source>
</evidence>
<evidence type="ECO:0000256" key="3">
    <source>
        <dbReference type="ARBA" id="ARBA00022692"/>
    </source>
</evidence>
<evidence type="ECO:0000256" key="1">
    <source>
        <dbReference type="ARBA" id="ARBA00004141"/>
    </source>
</evidence>
<dbReference type="PANTHER" id="PTHR22883:SF246">
    <property type="entry name" value="PALMITOYLTRANSFERASE ZDHHC3"/>
    <property type="match status" value="1"/>
</dbReference>
<gene>
    <name evidence="9" type="ORF">J0S82_009058</name>
</gene>
<dbReference type="OrthoDB" id="331948at2759"/>
<proteinExistence type="inferred from homology"/>
<comment type="similarity">
    <text evidence="7">Belongs to the DHHC palmitoyltransferase family.</text>
</comment>
<comment type="subcellular location">
    <subcellularLocation>
        <location evidence="1">Membrane</location>
        <topology evidence="1">Multi-pass membrane protein</topology>
    </subcellularLocation>
</comment>
<dbReference type="GO" id="GO:0006612">
    <property type="term" value="P:protein targeting to membrane"/>
    <property type="evidence" value="ECO:0007669"/>
    <property type="project" value="TreeGrafter"/>
</dbReference>
<evidence type="ECO:0000259" key="8">
    <source>
        <dbReference type="Pfam" id="PF01529"/>
    </source>
</evidence>
<dbReference type="GO" id="GO:0016020">
    <property type="term" value="C:membrane"/>
    <property type="evidence" value="ECO:0007669"/>
    <property type="project" value="UniProtKB-SubCell"/>
</dbReference>